<feature type="signal peptide" evidence="2">
    <location>
        <begin position="1"/>
        <end position="18"/>
    </location>
</feature>
<reference evidence="3" key="1">
    <citation type="submission" date="2021-12" db="EMBL/GenBank/DDBJ databases">
        <title>Discovery of the Pendulisporaceae a myxobacterial family with distinct sporulation behavior and unique specialized metabolism.</title>
        <authorList>
            <person name="Garcia R."/>
            <person name="Popoff A."/>
            <person name="Bader C.D."/>
            <person name="Loehr J."/>
            <person name="Walesch S."/>
            <person name="Walt C."/>
            <person name="Boldt J."/>
            <person name="Bunk B."/>
            <person name="Haeckl F.J.F.P.J."/>
            <person name="Gunesch A.P."/>
            <person name="Birkelbach J."/>
            <person name="Nuebel U."/>
            <person name="Pietschmann T."/>
            <person name="Bach T."/>
            <person name="Mueller R."/>
        </authorList>
    </citation>
    <scope>NUCLEOTIDE SEQUENCE</scope>
    <source>
        <strain evidence="3">MSr11367</strain>
    </source>
</reference>
<feature type="compositionally biased region" description="Polar residues" evidence="1">
    <location>
        <begin position="23"/>
        <end position="40"/>
    </location>
</feature>
<evidence type="ECO:0000256" key="1">
    <source>
        <dbReference type="SAM" id="MobiDB-lite"/>
    </source>
</evidence>
<gene>
    <name evidence="3" type="ORF">LVJ94_11875</name>
</gene>
<feature type="region of interest" description="Disordered" evidence="1">
    <location>
        <begin position="23"/>
        <end position="61"/>
    </location>
</feature>
<feature type="chain" id="PRO_5047236077" evidence="2">
    <location>
        <begin position="19"/>
        <end position="388"/>
    </location>
</feature>
<name>A0ABZ2LAH1_9BACT</name>
<keyword evidence="2" id="KW-0732">Signal</keyword>
<evidence type="ECO:0000313" key="3">
    <source>
        <dbReference type="EMBL" id="WXB07928.1"/>
    </source>
</evidence>
<keyword evidence="4" id="KW-1185">Reference proteome</keyword>
<proteinExistence type="predicted"/>
<protein>
    <submittedName>
        <fullName evidence="3">Uncharacterized protein</fullName>
    </submittedName>
</protein>
<dbReference type="Proteomes" id="UP001374803">
    <property type="component" value="Chromosome"/>
</dbReference>
<dbReference type="EMBL" id="CP089983">
    <property type="protein sequence ID" value="WXB07928.1"/>
    <property type="molecule type" value="Genomic_DNA"/>
</dbReference>
<feature type="compositionally biased region" description="Low complexity" evidence="1">
    <location>
        <begin position="47"/>
        <end position="56"/>
    </location>
</feature>
<evidence type="ECO:0000313" key="4">
    <source>
        <dbReference type="Proteomes" id="UP001374803"/>
    </source>
</evidence>
<organism evidence="3 4">
    <name type="scientific">Pendulispora rubella</name>
    <dbReference type="NCBI Taxonomy" id="2741070"/>
    <lineage>
        <taxon>Bacteria</taxon>
        <taxon>Pseudomonadati</taxon>
        <taxon>Myxococcota</taxon>
        <taxon>Myxococcia</taxon>
        <taxon>Myxococcales</taxon>
        <taxon>Sorangiineae</taxon>
        <taxon>Pendulisporaceae</taxon>
        <taxon>Pendulispora</taxon>
    </lineage>
</organism>
<dbReference type="PROSITE" id="PS51257">
    <property type="entry name" value="PROKAR_LIPOPROTEIN"/>
    <property type="match status" value="1"/>
</dbReference>
<accession>A0ABZ2LAH1</accession>
<evidence type="ECO:0000256" key="2">
    <source>
        <dbReference type="SAM" id="SignalP"/>
    </source>
</evidence>
<sequence length="388" mass="38340">MRHAFAIGAATLAWVVVAACSSSNDENNGQQSDRTNTSDASLDGRVATDAPATSDASDGDVVHASDAAVEEPCDAGMECPLGCRAGRCLVLTPSNLPPDICDTPGTKDFTGGRLPDEPDAVIHQIEGPDIYLYKFANVSGDFNRQNVAIVATKSMRLGSSPSGGDYYLPPSHPGKGKQVDWTCGGGGGGHGTPGGPHVTSHGTYTAQAYGSETGIPLLPGAEGAMTVDYEQGGGIPGGYGGRALQLVSCGTLTITGHVSADGLAPELGSWRTSGGGGGSGGTIVIEAASISVSASGSVTSNGGPGLGGMSRDGFIPGGAGGTANSPPAASTCGTGELAWTDAGMQFFDVGAGAGGAVGRIRINVRAGTQPELLGSVSPLPSIGAVATH</sequence>
<dbReference type="RefSeq" id="WP_394837596.1">
    <property type="nucleotide sequence ID" value="NZ_CP089929.1"/>
</dbReference>